<dbReference type="Proteomes" id="UP000886883">
    <property type="component" value="Unassembled WGS sequence"/>
</dbReference>
<dbReference type="AlphaFoldDB" id="A0A9D2SCP2"/>
<proteinExistence type="predicted"/>
<dbReference type="EMBL" id="DWXE01000018">
    <property type="protein sequence ID" value="HJB90919.1"/>
    <property type="molecule type" value="Genomic_DNA"/>
</dbReference>
<sequence>MNASFDQLCRRISDLLQARGRLAVALDGCCASGKTTLARRLARELEADVVPMDDFFLPPKLRMPDRLSQPGGNVHYERFSIQIIDPLLAAKRAGGEKGAPASKRWPVLTWDRFDCSLMDFAQEPRATAGRSLLIIEGAYCMRPEFRAAYDLAFCLSVAPEIQKQRILSRNGPDRWPAFRDRWIPMENRYLDFYRIPELCEPLILQSGGR</sequence>
<dbReference type="Gene3D" id="3.40.50.300">
    <property type="entry name" value="P-loop containing nucleotide triphosphate hydrolases"/>
    <property type="match status" value="1"/>
</dbReference>
<reference evidence="1" key="1">
    <citation type="journal article" date="2021" name="PeerJ">
        <title>Extensive microbial diversity within the chicken gut microbiome revealed by metagenomics and culture.</title>
        <authorList>
            <person name="Gilroy R."/>
            <person name="Ravi A."/>
            <person name="Getino M."/>
            <person name="Pursley I."/>
            <person name="Horton D.L."/>
            <person name="Alikhan N.F."/>
            <person name="Baker D."/>
            <person name="Gharbi K."/>
            <person name="Hall N."/>
            <person name="Watson M."/>
            <person name="Adriaenssens E.M."/>
            <person name="Foster-Nyarko E."/>
            <person name="Jarju S."/>
            <person name="Secka A."/>
            <person name="Antonio M."/>
            <person name="Oren A."/>
            <person name="Chaudhuri R.R."/>
            <person name="La Ragione R."/>
            <person name="Hildebrand F."/>
            <person name="Pallen M.J."/>
        </authorList>
    </citation>
    <scope>NUCLEOTIDE SEQUENCE</scope>
    <source>
        <strain evidence="1">USAMLcec3-2134</strain>
    </source>
</reference>
<evidence type="ECO:0000313" key="2">
    <source>
        <dbReference type="Proteomes" id="UP000886883"/>
    </source>
</evidence>
<reference evidence="1" key="2">
    <citation type="submission" date="2021-04" db="EMBL/GenBank/DDBJ databases">
        <authorList>
            <person name="Gilroy R."/>
        </authorList>
    </citation>
    <scope>NUCLEOTIDE SEQUENCE</scope>
    <source>
        <strain evidence="1">USAMLcec3-2134</strain>
    </source>
</reference>
<comment type="caution">
    <text evidence="1">The sequence shown here is derived from an EMBL/GenBank/DDBJ whole genome shotgun (WGS) entry which is preliminary data.</text>
</comment>
<evidence type="ECO:0000313" key="1">
    <source>
        <dbReference type="EMBL" id="HJB90919.1"/>
    </source>
</evidence>
<dbReference type="InterPro" id="IPR027417">
    <property type="entry name" value="P-loop_NTPase"/>
</dbReference>
<dbReference type="SUPFAM" id="SSF52540">
    <property type="entry name" value="P-loop containing nucleoside triphosphate hydrolases"/>
    <property type="match status" value="1"/>
</dbReference>
<protein>
    <recommendedName>
        <fullName evidence="3">Uridine kinase</fullName>
    </recommendedName>
</protein>
<evidence type="ECO:0008006" key="3">
    <source>
        <dbReference type="Google" id="ProtNLM"/>
    </source>
</evidence>
<name>A0A9D2SCP2_9FIRM</name>
<gene>
    <name evidence="1" type="ORF">H9763_05550</name>
</gene>
<accession>A0A9D2SCP2</accession>
<organism evidence="1 2">
    <name type="scientific">Candidatus Eisenbergiella merdigallinarum</name>
    <dbReference type="NCBI Taxonomy" id="2838552"/>
    <lineage>
        <taxon>Bacteria</taxon>
        <taxon>Bacillati</taxon>
        <taxon>Bacillota</taxon>
        <taxon>Clostridia</taxon>
        <taxon>Lachnospirales</taxon>
        <taxon>Lachnospiraceae</taxon>
        <taxon>Eisenbergiella</taxon>
    </lineage>
</organism>